<feature type="transmembrane region" description="Helical" evidence="9">
    <location>
        <begin position="215"/>
        <end position="239"/>
    </location>
</feature>
<dbReference type="GO" id="GO:0065002">
    <property type="term" value="P:intracellular protein transmembrane transport"/>
    <property type="evidence" value="ECO:0007669"/>
    <property type="project" value="UniProtKB-UniRule"/>
</dbReference>
<feature type="transmembrane region" description="Helical" evidence="9">
    <location>
        <begin position="173"/>
        <end position="195"/>
    </location>
</feature>
<feature type="transmembrane region" description="Helical" evidence="9">
    <location>
        <begin position="20"/>
        <end position="42"/>
    </location>
</feature>
<keyword evidence="2 9" id="KW-0813">Transport</keyword>
<feature type="transmembrane region" description="Helical" evidence="9">
    <location>
        <begin position="274"/>
        <end position="297"/>
    </location>
</feature>
<protein>
    <recommendedName>
        <fullName evidence="9">Protein translocase subunit SecE</fullName>
    </recommendedName>
</protein>
<dbReference type="GO" id="GO:0008320">
    <property type="term" value="F:protein transmembrane transporter activity"/>
    <property type="evidence" value="ECO:0007669"/>
    <property type="project" value="UniProtKB-UniRule"/>
</dbReference>
<comment type="similarity">
    <text evidence="9">Belongs to the SecE/SEC61-gamma family.</text>
</comment>
<dbReference type="Proteomes" id="UP000464178">
    <property type="component" value="Chromosome"/>
</dbReference>
<dbReference type="GO" id="GO:0043952">
    <property type="term" value="P:protein transport by the Sec complex"/>
    <property type="evidence" value="ECO:0007669"/>
    <property type="project" value="UniProtKB-UniRule"/>
</dbReference>
<evidence type="ECO:0000256" key="8">
    <source>
        <dbReference type="ARBA" id="ARBA00023136"/>
    </source>
</evidence>
<dbReference type="Gene3D" id="1.20.5.1030">
    <property type="entry name" value="Preprotein translocase secy subunit"/>
    <property type="match status" value="1"/>
</dbReference>
<comment type="subcellular location">
    <subcellularLocation>
        <location evidence="1">Membrane</location>
    </subcellularLocation>
</comment>
<dbReference type="HAMAP" id="MF_00422">
    <property type="entry name" value="SecE"/>
    <property type="match status" value="1"/>
</dbReference>
<dbReference type="InterPro" id="IPR001901">
    <property type="entry name" value="Translocase_SecE/Sec61-g"/>
</dbReference>
<evidence type="ECO:0000256" key="5">
    <source>
        <dbReference type="ARBA" id="ARBA00022927"/>
    </source>
</evidence>
<dbReference type="GO" id="GO:0006605">
    <property type="term" value="P:protein targeting"/>
    <property type="evidence" value="ECO:0007669"/>
    <property type="project" value="UniProtKB-UniRule"/>
</dbReference>
<comment type="subunit">
    <text evidence="9">Component of the Sec protein translocase complex. Heterotrimer consisting of SecY, SecE and SecG subunits. The heterotrimers can form oligomers, although 1 heterotrimer is thought to be able to translocate proteins. Interacts with the ribosome. Interacts with SecDF, and other proteins may be involved. Interacts with SecA.</text>
</comment>
<feature type="transmembrane region" description="Helical" evidence="9">
    <location>
        <begin position="118"/>
        <end position="139"/>
    </location>
</feature>
<dbReference type="KEGG" id="gms:SOIL9_11180"/>
<keyword evidence="8 9" id="KW-0472">Membrane</keyword>
<dbReference type="Pfam" id="PF00584">
    <property type="entry name" value="SecE"/>
    <property type="match status" value="1"/>
</dbReference>
<sequence length="325" mass="35172">MATAVEPSSVPSTPGQTLSLPIASLLGAIYVCAALAIVFYLIPVTWAQYVTPSLANRPADYLFWFIAECAVLVTLVWFGGKIAGDAPRGVHGGIFLMISAAITIFFLARAFAMNIEGPAGMAIGGLVVVGLAYLALRFFAGPTGKRWMVALEEQGWFSSHQYKRSLGVKVRRLTILGILLVGGSGAWSLYINGLVPTQMLLAMPFGIQPIPLMNGFLLSIGAKVVVLVLIIAVTLWIGFRSVNVPDFAEFLIATEAEMNKVSWSTRKRLAQDTVVVLITTLLMTLFLLAVDLFWGWLLSRNTVGVLPARPTSADKGAQVQQEQKW</sequence>
<dbReference type="GO" id="GO:0009306">
    <property type="term" value="P:protein secretion"/>
    <property type="evidence" value="ECO:0007669"/>
    <property type="project" value="UniProtKB-UniRule"/>
</dbReference>
<evidence type="ECO:0000256" key="9">
    <source>
        <dbReference type="HAMAP-Rule" id="MF_00422"/>
    </source>
</evidence>
<dbReference type="EMBL" id="LR593886">
    <property type="protein sequence ID" value="VTR96643.1"/>
    <property type="molecule type" value="Genomic_DNA"/>
</dbReference>
<comment type="function">
    <text evidence="9">Essential subunit of the Sec protein translocation channel SecYEG. Clamps together the 2 halves of SecY. May contact the channel plug during translocation.</text>
</comment>
<dbReference type="InterPro" id="IPR038379">
    <property type="entry name" value="SecE_sf"/>
</dbReference>
<dbReference type="PANTHER" id="PTHR33910:SF1">
    <property type="entry name" value="PROTEIN TRANSLOCASE SUBUNIT SECE"/>
    <property type="match status" value="1"/>
</dbReference>
<keyword evidence="3 9" id="KW-1003">Cell membrane</keyword>
<evidence type="ECO:0000256" key="2">
    <source>
        <dbReference type="ARBA" id="ARBA00022448"/>
    </source>
</evidence>
<evidence type="ECO:0000313" key="11">
    <source>
        <dbReference type="Proteomes" id="UP000464178"/>
    </source>
</evidence>
<accession>A0A6P2D6L8</accession>
<evidence type="ECO:0000256" key="4">
    <source>
        <dbReference type="ARBA" id="ARBA00022692"/>
    </source>
</evidence>
<evidence type="ECO:0000256" key="6">
    <source>
        <dbReference type="ARBA" id="ARBA00022989"/>
    </source>
</evidence>
<feature type="transmembrane region" description="Helical" evidence="9">
    <location>
        <begin position="62"/>
        <end position="80"/>
    </location>
</feature>
<organism evidence="10 11">
    <name type="scientific">Gemmata massiliana</name>
    <dbReference type="NCBI Taxonomy" id="1210884"/>
    <lineage>
        <taxon>Bacteria</taxon>
        <taxon>Pseudomonadati</taxon>
        <taxon>Planctomycetota</taxon>
        <taxon>Planctomycetia</taxon>
        <taxon>Gemmatales</taxon>
        <taxon>Gemmataceae</taxon>
        <taxon>Gemmata</taxon>
    </lineage>
</organism>
<evidence type="ECO:0000256" key="7">
    <source>
        <dbReference type="ARBA" id="ARBA00023010"/>
    </source>
</evidence>
<keyword evidence="6 9" id="KW-1133">Transmembrane helix</keyword>
<dbReference type="RefSeq" id="WP_162670851.1">
    <property type="nucleotide sequence ID" value="NZ_LR593886.1"/>
</dbReference>
<keyword evidence="4 9" id="KW-0812">Transmembrane</keyword>
<dbReference type="AlphaFoldDB" id="A0A6P2D6L8"/>
<keyword evidence="5 9" id="KW-0653">Protein transport</keyword>
<keyword evidence="11" id="KW-1185">Reference proteome</keyword>
<keyword evidence="7 9" id="KW-0811">Translocation</keyword>
<evidence type="ECO:0000256" key="1">
    <source>
        <dbReference type="ARBA" id="ARBA00004370"/>
    </source>
</evidence>
<comment type="caution">
    <text evidence="9">Lacks conserved residue(s) required for the propagation of feature annotation.</text>
</comment>
<evidence type="ECO:0000313" key="10">
    <source>
        <dbReference type="EMBL" id="VTR96643.1"/>
    </source>
</evidence>
<dbReference type="InterPro" id="IPR005807">
    <property type="entry name" value="SecE_bac"/>
</dbReference>
<reference evidence="10 11" key="1">
    <citation type="submission" date="2019-05" db="EMBL/GenBank/DDBJ databases">
        <authorList>
            <consortium name="Science for Life Laboratories"/>
        </authorList>
    </citation>
    <scope>NUCLEOTIDE SEQUENCE [LARGE SCALE GENOMIC DNA]</scope>
    <source>
        <strain evidence="10">Soil9</strain>
    </source>
</reference>
<name>A0A6P2D6L8_9BACT</name>
<gene>
    <name evidence="9" type="primary">secE</name>
    <name evidence="10" type="ORF">SOIL9_11180</name>
</gene>
<dbReference type="NCBIfam" id="TIGR00964">
    <property type="entry name" value="secE_bact"/>
    <property type="match status" value="1"/>
</dbReference>
<dbReference type="PANTHER" id="PTHR33910">
    <property type="entry name" value="PROTEIN TRANSLOCASE SUBUNIT SECE"/>
    <property type="match status" value="1"/>
</dbReference>
<proteinExistence type="inferred from homology"/>
<evidence type="ECO:0000256" key="3">
    <source>
        <dbReference type="ARBA" id="ARBA00022475"/>
    </source>
</evidence>
<feature type="transmembrane region" description="Helical" evidence="9">
    <location>
        <begin position="92"/>
        <end position="112"/>
    </location>
</feature>
<dbReference type="GO" id="GO:0005886">
    <property type="term" value="C:plasma membrane"/>
    <property type="evidence" value="ECO:0007669"/>
    <property type="project" value="UniProtKB-UniRule"/>
</dbReference>